<dbReference type="EMBL" id="BLPG01000001">
    <property type="protein sequence ID" value="GFJ93538.1"/>
    <property type="molecule type" value="Genomic_DNA"/>
</dbReference>
<protein>
    <recommendedName>
        <fullName evidence="4">ABM domain-containing protein</fullName>
    </recommendedName>
</protein>
<proteinExistence type="predicted"/>
<evidence type="ECO:0000313" key="3">
    <source>
        <dbReference type="Proteomes" id="UP000482960"/>
    </source>
</evidence>
<keyword evidence="3" id="KW-1185">Reference proteome</keyword>
<dbReference type="Proteomes" id="UP000482960">
    <property type="component" value="Unassembled WGS sequence"/>
</dbReference>
<evidence type="ECO:0000313" key="2">
    <source>
        <dbReference type="EMBL" id="GFJ93538.1"/>
    </source>
</evidence>
<evidence type="ECO:0008006" key="4">
    <source>
        <dbReference type="Google" id="ProtNLM"/>
    </source>
</evidence>
<gene>
    <name evidence="2" type="ORF">Prum_071800</name>
</gene>
<accession>A0A6V8LF07</accession>
<organism evidence="2 3">
    <name type="scientific">Phytohabitans rumicis</name>
    <dbReference type="NCBI Taxonomy" id="1076125"/>
    <lineage>
        <taxon>Bacteria</taxon>
        <taxon>Bacillati</taxon>
        <taxon>Actinomycetota</taxon>
        <taxon>Actinomycetes</taxon>
        <taxon>Micromonosporales</taxon>
        <taxon>Micromonosporaceae</taxon>
    </lineage>
</organism>
<name>A0A6V8LF07_9ACTN</name>
<dbReference type="RefSeq" id="WP_173080179.1">
    <property type="nucleotide sequence ID" value="NZ_BAABJB010000001.1"/>
</dbReference>
<evidence type="ECO:0000256" key="1">
    <source>
        <dbReference type="SAM" id="MobiDB-lite"/>
    </source>
</evidence>
<sequence>MATLRIEHPITDYDTWRRAFDSFAAARDRAGVQQHRILRPIDDQRYVMVDLDFANVPAAEQFLAFLRTSVWSDPGRAPALAGTPQTRILAPADDNG</sequence>
<feature type="region of interest" description="Disordered" evidence="1">
    <location>
        <begin position="74"/>
        <end position="96"/>
    </location>
</feature>
<comment type="caution">
    <text evidence="2">The sequence shown here is derived from an EMBL/GenBank/DDBJ whole genome shotgun (WGS) entry which is preliminary data.</text>
</comment>
<reference evidence="2 3" key="2">
    <citation type="submission" date="2020-03" db="EMBL/GenBank/DDBJ databases">
        <authorList>
            <person name="Ichikawa N."/>
            <person name="Kimura A."/>
            <person name="Kitahashi Y."/>
            <person name="Uohara A."/>
        </authorList>
    </citation>
    <scope>NUCLEOTIDE SEQUENCE [LARGE SCALE GENOMIC DNA]</scope>
    <source>
        <strain evidence="2 3">NBRC 108638</strain>
    </source>
</reference>
<reference evidence="2 3" key="1">
    <citation type="submission" date="2020-03" db="EMBL/GenBank/DDBJ databases">
        <title>Whole genome shotgun sequence of Phytohabitans rumicis NBRC 108638.</title>
        <authorList>
            <person name="Komaki H."/>
            <person name="Tamura T."/>
        </authorList>
    </citation>
    <scope>NUCLEOTIDE SEQUENCE [LARGE SCALE GENOMIC DNA]</scope>
    <source>
        <strain evidence="2 3">NBRC 108638</strain>
    </source>
</reference>
<dbReference type="AlphaFoldDB" id="A0A6V8LF07"/>